<feature type="compositionally biased region" description="Gly residues" evidence="1">
    <location>
        <begin position="67"/>
        <end position="78"/>
    </location>
</feature>
<evidence type="ECO:0000256" key="1">
    <source>
        <dbReference type="SAM" id="MobiDB-lite"/>
    </source>
</evidence>
<feature type="compositionally biased region" description="Basic and acidic residues" evidence="1">
    <location>
        <begin position="57"/>
        <end position="66"/>
    </location>
</feature>
<dbReference type="EMBL" id="NNRK01000035">
    <property type="protein sequence ID" value="OYR08186.1"/>
    <property type="molecule type" value="Genomic_DNA"/>
</dbReference>
<dbReference type="OrthoDB" id="8451195at2"/>
<comment type="caution">
    <text evidence="3">The sequence shown here is derived from an EMBL/GenBank/DDBJ whole genome shotgun (WGS) entry which is preliminary data.</text>
</comment>
<feature type="region of interest" description="Disordered" evidence="1">
    <location>
        <begin position="37"/>
        <end position="100"/>
    </location>
</feature>
<dbReference type="RefSeq" id="WP_094579386.1">
    <property type="nucleotide sequence ID" value="NZ_JBHEEL010000005.1"/>
</dbReference>
<protein>
    <submittedName>
        <fullName evidence="3">Peptidase propeptide and YPEB domain protein</fullName>
    </submittedName>
</protein>
<name>A0A256F0I1_9HYPH</name>
<accession>A0A256F0I1</accession>
<evidence type="ECO:0000313" key="3">
    <source>
        <dbReference type="EMBL" id="OYR08186.1"/>
    </source>
</evidence>
<evidence type="ECO:0000313" key="4">
    <source>
        <dbReference type="Proteomes" id="UP000216345"/>
    </source>
</evidence>
<proteinExistence type="predicted"/>
<organism evidence="3 4">
    <name type="scientific">Brucella rhizosphaerae</name>
    <dbReference type="NCBI Taxonomy" id="571254"/>
    <lineage>
        <taxon>Bacteria</taxon>
        <taxon>Pseudomonadati</taxon>
        <taxon>Pseudomonadota</taxon>
        <taxon>Alphaproteobacteria</taxon>
        <taxon>Hyphomicrobiales</taxon>
        <taxon>Brucellaceae</taxon>
        <taxon>Brucella/Ochrobactrum group</taxon>
        <taxon>Brucella</taxon>
    </lineage>
</organism>
<feature type="chain" id="PRO_5013101312" evidence="2">
    <location>
        <begin position="25"/>
        <end position="145"/>
    </location>
</feature>
<feature type="signal peptide" evidence="2">
    <location>
        <begin position="1"/>
        <end position="24"/>
    </location>
</feature>
<keyword evidence="4" id="KW-1185">Reference proteome</keyword>
<dbReference type="AlphaFoldDB" id="A0A256F0I1"/>
<sequence length="145" mass="15961">MKKAFLAFAALATVATGIATTSHAADNGLRVQVQYYDDDGYRPPMPPRGGPRPGWDGPDRGHDRGPGRGPGPGQGWGDDYGRRDTLGPRQVARSLQRRGYDVGDIRRDRGTYFVRATRPNGRRVIVVVDAFSGRIIDERRAGRGW</sequence>
<gene>
    <name evidence="3" type="ORF">CEV32_2899</name>
</gene>
<dbReference type="Proteomes" id="UP000216345">
    <property type="component" value="Unassembled WGS sequence"/>
</dbReference>
<dbReference type="eggNOG" id="ENOG50301D9">
    <property type="taxonomic scope" value="Bacteria"/>
</dbReference>
<reference evidence="3 4" key="1">
    <citation type="submission" date="2017-07" db="EMBL/GenBank/DDBJ databases">
        <title>Phylogenetic study on the rhizospheric bacterium Ochrobactrum sp. A44.</title>
        <authorList>
            <person name="Krzyzanowska D.M."/>
            <person name="Ossowicki A."/>
            <person name="Rajewska M."/>
            <person name="Maciag T."/>
            <person name="Kaczynski Z."/>
            <person name="Czerwicka M."/>
            <person name="Jafra S."/>
        </authorList>
    </citation>
    <scope>NUCLEOTIDE SEQUENCE [LARGE SCALE GENOMIC DNA]</scope>
    <source>
        <strain evidence="3 4">PR17</strain>
    </source>
</reference>
<keyword evidence="2" id="KW-0732">Signal</keyword>
<evidence type="ECO:0000256" key="2">
    <source>
        <dbReference type="SAM" id="SignalP"/>
    </source>
</evidence>